<sequence length="68" mass="7489">MNDIIAMRPAEPNWSTVTAEELIAFRDAENRLRASAAARVITGEPDPGATIGWRQVALPGRELPVRVY</sequence>
<keyword evidence="2" id="KW-1185">Reference proteome</keyword>
<gene>
    <name evidence="1" type="ORF">ACFQ08_34855</name>
</gene>
<keyword evidence="1" id="KW-0378">Hydrolase</keyword>
<dbReference type="GO" id="GO:0016787">
    <property type="term" value="F:hydrolase activity"/>
    <property type="evidence" value="ECO:0007669"/>
    <property type="project" value="UniProtKB-KW"/>
</dbReference>
<protein>
    <submittedName>
        <fullName evidence="1">Alpha/beta hydrolase</fullName>
    </submittedName>
</protein>
<evidence type="ECO:0000313" key="1">
    <source>
        <dbReference type="EMBL" id="MFD0889748.1"/>
    </source>
</evidence>
<comment type="caution">
    <text evidence="1">The sequence shown here is derived from an EMBL/GenBank/DDBJ whole genome shotgun (WGS) entry which is preliminary data.</text>
</comment>
<dbReference type="EMBL" id="JBHTHX010002004">
    <property type="protein sequence ID" value="MFD0889748.1"/>
    <property type="molecule type" value="Genomic_DNA"/>
</dbReference>
<reference evidence="2" key="1">
    <citation type="journal article" date="2019" name="Int. J. Syst. Evol. Microbiol.">
        <title>The Global Catalogue of Microorganisms (GCM) 10K type strain sequencing project: providing services to taxonomists for standard genome sequencing and annotation.</title>
        <authorList>
            <consortium name="The Broad Institute Genomics Platform"/>
            <consortium name="The Broad Institute Genome Sequencing Center for Infectious Disease"/>
            <person name="Wu L."/>
            <person name="Ma J."/>
        </authorList>
    </citation>
    <scope>NUCLEOTIDE SEQUENCE [LARGE SCALE GENOMIC DNA]</scope>
    <source>
        <strain evidence="2">CCUG 62974</strain>
    </source>
</reference>
<dbReference type="Proteomes" id="UP001597024">
    <property type="component" value="Unassembled WGS sequence"/>
</dbReference>
<accession>A0ABW3E4D4</accession>
<name>A0ABW3E4D4_9ACTN</name>
<organism evidence="1 2">
    <name type="scientific">Streptosporangium algeriense</name>
    <dbReference type="NCBI Taxonomy" id="1682748"/>
    <lineage>
        <taxon>Bacteria</taxon>
        <taxon>Bacillati</taxon>
        <taxon>Actinomycetota</taxon>
        <taxon>Actinomycetes</taxon>
        <taxon>Streptosporangiales</taxon>
        <taxon>Streptosporangiaceae</taxon>
        <taxon>Streptosporangium</taxon>
    </lineage>
</organism>
<evidence type="ECO:0000313" key="2">
    <source>
        <dbReference type="Proteomes" id="UP001597024"/>
    </source>
</evidence>
<feature type="non-terminal residue" evidence="1">
    <location>
        <position position="68"/>
    </location>
</feature>
<proteinExistence type="predicted"/>